<evidence type="ECO:0000256" key="3">
    <source>
        <dbReference type="ARBA" id="ARBA00022692"/>
    </source>
</evidence>
<evidence type="ECO:0000256" key="2">
    <source>
        <dbReference type="ARBA" id="ARBA00006143"/>
    </source>
</evidence>
<dbReference type="GO" id="GO:0017004">
    <property type="term" value="P:cytochrome complex assembly"/>
    <property type="evidence" value="ECO:0007669"/>
    <property type="project" value="InterPro"/>
</dbReference>
<evidence type="ECO:0000256" key="1">
    <source>
        <dbReference type="ARBA" id="ARBA00004141"/>
    </source>
</evidence>
<proteinExistence type="inferred from homology"/>
<accession>A0A1H0NRC9</accession>
<sequence length="267" mass="27668">MLTAGALAATAATTSTVIDGPFVVAAGLALAAGAVSFASPCVIPLVPGYLSYLVGLSGAEAVGSGDTLERVRVRSRVLGAAALFVGGFSLVFLAEQSLVLGIAHSLAVNTSWLMRIGGVVTILMGLAMLGLIRPMQSEKRIHARPKGRVFGALLLGAFFGLGWTVCIGPTLAGVISLSTATQWNGSAWRGIFLVLFYCAGLGVPFLLLAFGFGWATTGMTFLRRHSRTIQIVGAGMLILVGLAMVTGLWGSFIAWLQVHFVNSGTVL</sequence>
<organism evidence="8 9">
    <name type="scientific">Nakamurella panacisegetis</name>
    <dbReference type="NCBI Taxonomy" id="1090615"/>
    <lineage>
        <taxon>Bacteria</taxon>
        <taxon>Bacillati</taxon>
        <taxon>Actinomycetota</taxon>
        <taxon>Actinomycetes</taxon>
        <taxon>Nakamurellales</taxon>
        <taxon>Nakamurellaceae</taxon>
        <taxon>Nakamurella</taxon>
    </lineage>
</organism>
<dbReference type="Proteomes" id="UP000198741">
    <property type="component" value="Chromosome I"/>
</dbReference>
<protein>
    <submittedName>
        <fullName evidence="8">Cytochrome c-type biogenesis protein</fullName>
    </submittedName>
</protein>
<feature type="transmembrane region" description="Helical" evidence="6">
    <location>
        <begin position="77"/>
        <end position="100"/>
    </location>
</feature>
<feature type="domain" description="Cytochrome C biogenesis protein transmembrane" evidence="7">
    <location>
        <begin position="25"/>
        <end position="213"/>
    </location>
</feature>
<keyword evidence="5 6" id="KW-0472">Membrane</keyword>
<evidence type="ECO:0000256" key="4">
    <source>
        <dbReference type="ARBA" id="ARBA00022989"/>
    </source>
</evidence>
<feature type="transmembrane region" description="Helical" evidence="6">
    <location>
        <begin position="153"/>
        <end position="175"/>
    </location>
</feature>
<evidence type="ECO:0000313" key="8">
    <source>
        <dbReference type="EMBL" id="SDO95372.1"/>
    </source>
</evidence>
<feature type="transmembrane region" description="Helical" evidence="6">
    <location>
        <begin position="187"/>
        <end position="210"/>
    </location>
</feature>
<dbReference type="GO" id="GO:0016020">
    <property type="term" value="C:membrane"/>
    <property type="evidence" value="ECO:0007669"/>
    <property type="project" value="UniProtKB-SubCell"/>
</dbReference>
<dbReference type="PANTHER" id="PTHR31272">
    <property type="entry name" value="CYTOCHROME C-TYPE BIOGENESIS PROTEIN HI_1454-RELATED"/>
    <property type="match status" value="1"/>
</dbReference>
<dbReference type="RefSeq" id="WP_231988074.1">
    <property type="nucleotide sequence ID" value="NZ_LT629710.1"/>
</dbReference>
<keyword evidence="3 6" id="KW-0812">Transmembrane</keyword>
<dbReference type="InterPro" id="IPR051790">
    <property type="entry name" value="Cytochrome_c-biogenesis_DsbD"/>
</dbReference>
<comment type="subcellular location">
    <subcellularLocation>
        <location evidence="1">Membrane</location>
        <topology evidence="1">Multi-pass membrane protein</topology>
    </subcellularLocation>
</comment>
<keyword evidence="4 6" id="KW-1133">Transmembrane helix</keyword>
<dbReference type="AlphaFoldDB" id="A0A1H0NRC9"/>
<feature type="transmembrane region" description="Helical" evidence="6">
    <location>
        <begin position="112"/>
        <end position="132"/>
    </location>
</feature>
<name>A0A1H0NRC9_9ACTN</name>
<feature type="transmembrane region" description="Helical" evidence="6">
    <location>
        <begin position="231"/>
        <end position="258"/>
    </location>
</feature>
<evidence type="ECO:0000256" key="5">
    <source>
        <dbReference type="ARBA" id="ARBA00023136"/>
    </source>
</evidence>
<dbReference type="STRING" id="1090615.SAMN04515671_2462"/>
<dbReference type="EMBL" id="LT629710">
    <property type="protein sequence ID" value="SDO95372.1"/>
    <property type="molecule type" value="Genomic_DNA"/>
</dbReference>
<comment type="similarity">
    <text evidence="2">Belongs to the DsbD family.</text>
</comment>
<evidence type="ECO:0000259" key="7">
    <source>
        <dbReference type="Pfam" id="PF02683"/>
    </source>
</evidence>
<reference evidence="8 9" key="1">
    <citation type="submission" date="2016-10" db="EMBL/GenBank/DDBJ databases">
        <authorList>
            <person name="de Groot N.N."/>
        </authorList>
    </citation>
    <scope>NUCLEOTIDE SEQUENCE [LARGE SCALE GENOMIC DNA]</scope>
    <source>
        <strain evidence="9">P4-7,KCTC 19426,CECT 7604</strain>
    </source>
</reference>
<evidence type="ECO:0000313" key="9">
    <source>
        <dbReference type="Proteomes" id="UP000198741"/>
    </source>
</evidence>
<dbReference type="PANTHER" id="PTHR31272:SF4">
    <property type="entry name" value="CYTOCHROME C-TYPE BIOGENESIS PROTEIN HI_1454-RELATED"/>
    <property type="match status" value="1"/>
</dbReference>
<keyword evidence="9" id="KW-1185">Reference proteome</keyword>
<dbReference type="InterPro" id="IPR003834">
    <property type="entry name" value="Cyt_c_assmbl_TM_dom"/>
</dbReference>
<evidence type="ECO:0000256" key="6">
    <source>
        <dbReference type="SAM" id="Phobius"/>
    </source>
</evidence>
<gene>
    <name evidence="8" type="ORF">SAMN04515671_2462</name>
</gene>
<dbReference type="Pfam" id="PF02683">
    <property type="entry name" value="DsbD_TM"/>
    <property type="match status" value="1"/>
</dbReference>